<comment type="caution">
    <text evidence="1">The sequence shown here is derived from an EMBL/GenBank/DDBJ whole genome shotgun (WGS) entry which is preliminary data.</text>
</comment>
<dbReference type="AlphaFoldDB" id="A0AAP0JP78"/>
<dbReference type="Proteomes" id="UP001420932">
    <property type="component" value="Unassembled WGS sequence"/>
</dbReference>
<evidence type="ECO:0000313" key="2">
    <source>
        <dbReference type="Proteomes" id="UP001420932"/>
    </source>
</evidence>
<gene>
    <name evidence="1" type="ORF">Syun_015787</name>
</gene>
<name>A0AAP0JP78_9MAGN</name>
<protein>
    <submittedName>
        <fullName evidence="1">Uncharacterized protein</fullName>
    </submittedName>
</protein>
<dbReference type="EMBL" id="JBBNAF010000006">
    <property type="protein sequence ID" value="KAK9136457.1"/>
    <property type="molecule type" value="Genomic_DNA"/>
</dbReference>
<evidence type="ECO:0000313" key="1">
    <source>
        <dbReference type="EMBL" id="KAK9136457.1"/>
    </source>
</evidence>
<keyword evidence="2" id="KW-1185">Reference proteome</keyword>
<accession>A0AAP0JP78</accession>
<dbReference type="PANTHER" id="PTHR35111:SF1">
    <property type="entry name" value="OS04G0115900 PROTEIN"/>
    <property type="match status" value="1"/>
</dbReference>
<reference evidence="1 2" key="1">
    <citation type="submission" date="2024-01" db="EMBL/GenBank/DDBJ databases">
        <title>Genome assemblies of Stephania.</title>
        <authorList>
            <person name="Yang L."/>
        </authorList>
    </citation>
    <scope>NUCLEOTIDE SEQUENCE [LARGE SCALE GENOMIC DNA]</scope>
    <source>
        <strain evidence="1">YNDBR</strain>
        <tissue evidence="1">Leaf</tissue>
    </source>
</reference>
<sequence length="119" mass="13485">MTKRERSLKKKNSLCIPFLLKNHSSSKTNSGLSSPSLVLERLRDAFFRLIMLTAISKTTRFCEPPRNVGKRPAYCSPNLQQYHSDQDIADCIEFIKKTASMVPDPRREASVTTSPLPML</sequence>
<dbReference type="PANTHER" id="PTHR35111">
    <property type="entry name" value="F10A5.9-RELATED"/>
    <property type="match status" value="1"/>
</dbReference>
<proteinExistence type="predicted"/>
<organism evidence="1 2">
    <name type="scientific">Stephania yunnanensis</name>
    <dbReference type="NCBI Taxonomy" id="152371"/>
    <lineage>
        <taxon>Eukaryota</taxon>
        <taxon>Viridiplantae</taxon>
        <taxon>Streptophyta</taxon>
        <taxon>Embryophyta</taxon>
        <taxon>Tracheophyta</taxon>
        <taxon>Spermatophyta</taxon>
        <taxon>Magnoliopsida</taxon>
        <taxon>Ranunculales</taxon>
        <taxon>Menispermaceae</taxon>
        <taxon>Menispermoideae</taxon>
        <taxon>Cissampelideae</taxon>
        <taxon>Stephania</taxon>
    </lineage>
</organism>